<dbReference type="RefSeq" id="WP_090926258.1">
    <property type="nucleotide sequence ID" value="NZ_FOTY01000005.1"/>
</dbReference>
<sequence>MKALKIDGKTGDLVMENGDFVWIEEDEELLQDIRSVLKTALDEWFLDPSFGTEYEAIQGKGVTDDDVTQTLYDALEQVERVTTVTDIEIERDGERQLSVFFRCYAGEEEVTGTEVMNL</sequence>
<accession>A0A1I4KRK8</accession>
<dbReference type="InterPro" id="IPR020288">
    <property type="entry name" value="Sheath_initiator"/>
</dbReference>
<dbReference type="Pfam" id="PF10934">
    <property type="entry name" value="Sheath_initiator"/>
    <property type="match status" value="1"/>
</dbReference>
<dbReference type="AlphaFoldDB" id="A0A1I4KRK8"/>
<evidence type="ECO:0008006" key="3">
    <source>
        <dbReference type="Google" id="ProtNLM"/>
    </source>
</evidence>
<organism evidence="1 2">
    <name type="scientific">Salibacterium qingdaonense</name>
    <dbReference type="NCBI Taxonomy" id="266892"/>
    <lineage>
        <taxon>Bacteria</taxon>
        <taxon>Bacillati</taxon>
        <taxon>Bacillota</taxon>
        <taxon>Bacilli</taxon>
        <taxon>Bacillales</taxon>
        <taxon>Bacillaceae</taxon>
    </lineage>
</organism>
<dbReference type="OrthoDB" id="2088193at2"/>
<gene>
    <name evidence="1" type="ORF">SAMN04488054_105167</name>
</gene>
<dbReference type="EMBL" id="FOTY01000005">
    <property type="protein sequence ID" value="SFL81057.1"/>
    <property type="molecule type" value="Genomic_DNA"/>
</dbReference>
<proteinExistence type="predicted"/>
<dbReference type="Proteomes" id="UP000199668">
    <property type="component" value="Unassembled WGS sequence"/>
</dbReference>
<keyword evidence="2" id="KW-1185">Reference proteome</keyword>
<evidence type="ECO:0000313" key="2">
    <source>
        <dbReference type="Proteomes" id="UP000199668"/>
    </source>
</evidence>
<dbReference type="SUPFAM" id="SSF160719">
    <property type="entry name" value="gpW/gp25-like"/>
    <property type="match status" value="1"/>
</dbReference>
<name>A0A1I4KRK8_9BACI</name>
<evidence type="ECO:0000313" key="1">
    <source>
        <dbReference type="EMBL" id="SFL81057.1"/>
    </source>
</evidence>
<reference evidence="1 2" key="1">
    <citation type="submission" date="2016-10" db="EMBL/GenBank/DDBJ databases">
        <authorList>
            <person name="de Groot N.N."/>
        </authorList>
    </citation>
    <scope>NUCLEOTIDE SEQUENCE [LARGE SCALE GENOMIC DNA]</scope>
    <source>
        <strain evidence="1 2">CGMCC 1.6134</strain>
    </source>
</reference>
<protein>
    <recommendedName>
        <fullName evidence="3">DUF2634 domain-containing protein</fullName>
    </recommendedName>
</protein>
<dbReference type="STRING" id="266892.SAMN04488054_105167"/>
<dbReference type="Gene3D" id="3.10.450.40">
    <property type="match status" value="1"/>
</dbReference>